<protein>
    <submittedName>
        <fullName evidence="1">Uncharacterized protein</fullName>
    </submittedName>
</protein>
<keyword evidence="2" id="KW-1185">Reference proteome</keyword>
<proteinExistence type="predicted"/>
<dbReference type="AlphaFoldDB" id="A0AAV9DNP1"/>
<reference evidence="1" key="1">
    <citation type="journal article" date="2023" name="Nat. Commun.">
        <title>Diploid and tetraploid genomes of Acorus and the evolution of monocots.</title>
        <authorList>
            <person name="Ma L."/>
            <person name="Liu K.W."/>
            <person name="Li Z."/>
            <person name="Hsiao Y.Y."/>
            <person name="Qi Y."/>
            <person name="Fu T."/>
            <person name="Tang G.D."/>
            <person name="Zhang D."/>
            <person name="Sun W.H."/>
            <person name="Liu D.K."/>
            <person name="Li Y."/>
            <person name="Chen G.Z."/>
            <person name="Liu X.D."/>
            <person name="Liao X.Y."/>
            <person name="Jiang Y.T."/>
            <person name="Yu X."/>
            <person name="Hao Y."/>
            <person name="Huang J."/>
            <person name="Zhao X.W."/>
            <person name="Ke S."/>
            <person name="Chen Y.Y."/>
            <person name="Wu W.L."/>
            <person name="Hsu J.L."/>
            <person name="Lin Y.F."/>
            <person name="Huang M.D."/>
            <person name="Li C.Y."/>
            <person name="Huang L."/>
            <person name="Wang Z.W."/>
            <person name="Zhao X."/>
            <person name="Zhong W.Y."/>
            <person name="Peng D.H."/>
            <person name="Ahmad S."/>
            <person name="Lan S."/>
            <person name="Zhang J.S."/>
            <person name="Tsai W.C."/>
            <person name="Van de Peer Y."/>
            <person name="Liu Z.J."/>
        </authorList>
    </citation>
    <scope>NUCLEOTIDE SEQUENCE</scope>
    <source>
        <strain evidence="1">CP</strain>
    </source>
</reference>
<dbReference type="EMBL" id="JAUJYO010000012">
    <property type="protein sequence ID" value="KAK1302639.1"/>
    <property type="molecule type" value="Genomic_DNA"/>
</dbReference>
<organism evidence="1 2">
    <name type="scientific">Acorus calamus</name>
    <name type="common">Sweet flag</name>
    <dbReference type="NCBI Taxonomy" id="4465"/>
    <lineage>
        <taxon>Eukaryota</taxon>
        <taxon>Viridiplantae</taxon>
        <taxon>Streptophyta</taxon>
        <taxon>Embryophyta</taxon>
        <taxon>Tracheophyta</taxon>
        <taxon>Spermatophyta</taxon>
        <taxon>Magnoliopsida</taxon>
        <taxon>Liliopsida</taxon>
        <taxon>Acoraceae</taxon>
        <taxon>Acorus</taxon>
    </lineage>
</organism>
<gene>
    <name evidence="1" type="ORF">QJS10_CPB12g00123</name>
</gene>
<name>A0AAV9DNP1_ACOCL</name>
<comment type="caution">
    <text evidence="1">The sequence shown here is derived from an EMBL/GenBank/DDBJ whole genome shotgun (WGS) entry which is preliminary data.</text>
</comment>
<sequence length="60" mass="6910">MLPCLSNNYANANVTLIFVKRPCQAKVCNLRLELRIEQNIARFDVSVNDLGFRILMKVKD</sequence>
<accession>A0AAV9DNP1</accession>
<evidence type="ECO:0000313" key="2">
    <source>
        <dbReference type="Proteomes" id="UP001180020"/>
    </source>
</evidence>
<reference evidence="1" key="2">
    <citation type="submission" date="2023-06" db="EMBL/GenBank/DDBJ databases">
        <authorList>
            <person name="Ma L."/>
            <person name="Liu K.-W."/>
            <person name="Li Z."/>
            <person name="Hsiao Y.-Y."/>
            <person name="Qi Y."/>
            <person name="Fu T."/>
            <person name="Tang G."/>
            <person name="Zhang D."/>
            <person name="Sun W.-H."/>
            <person name="Liu D.-K."/>
            <person name="Li Y."/>
            <person name="Chen G.-Z."/>
            <person name="Liu X.-D."/>
            <person name="Liao X.-Y."/>
            <person name="Jiang Y.-T."/>
            <person name="Yu X."/>
            <person name="Hao Y."/>
            <person name="Huang J."/>
            <person name="Zhao X.-W."/>
            <person name="Ke S."/>
            <person name="Chen Y.-Y."/>
            <person name="Wu W.-L."/>
            <person name="Hsu J.-L."/>
            <person name="Lin Y.-F."/>
            <person name="Huang M.-D."/>
            <person name="Li C.-Y."/>
            <person name="Huang L."/>
            <person name="Wang Z.-W."/>
            <person name="Zhao X."/>
            <person name="Zhong W.-Y."/>
            <person name="Peng D.-H."/>
            <person name="Ahmad S."/>
            <person name="Lan S."/>
            <person name="Zhang J.-S."/>
            <person name="Tsai W.-C."/>
            <person name="Van De Peer Y."/>
            <person name="Liu Z.-J."/>
        </authorList>
    </citation>
    <scope>NUCLEOTIDE SEQUENCE</scope>
    <source>
        <strain evidence="1">CP</strain>
        <tissue evidence="1">Leaves</tissue>
    </source>
</reference>
<evidence type="ECO:0000313" key="1">
    <source>
        <dbReference type="EMBL" id="KAK1302639.1"/>
    </source>
</evidence>
<dbReference type="Proteomes" id="UP001180020">
    <property type="component" value="Unassembled WGS sequence"/>
</dbReference>